<dbReference type="eggNOG" id="COG0665">
    <property type="taxonomic scope" value="Bacteria"/>
</dbReference>
<evidence type="ECO:0000256" key="2">
    <source>
        <dbReference type="ARBA" id="ARBA00023002"/>
    </source>
</evidence>
<dbReference type="SUPFAM" id="SSF51905">
    <property type="entry name" value="FAD/NAD(P)-binding domain"/>
    <property type="match status" value="1"/>
</dbReference>
<dbReference type="SUPFAM" id="SSF54373">
    <property type="entry name" value="FAD-linked reductases, C-terminal domain"/>
    <property type="match status" value="1"/>
</dbReference>
<gene>
    <name evidence="4" type="ORF">METUNv1_00877</name>
</gene>
<dbReference type="GO" id="GO:0005737">
    <property type="term" value="C:cytoplasm"/>
    <property type="evidence" value="ECO:0007669"/>
    <property type="project" value="TreeGrafter"/>
</dbReference>
<dbReference type="PANTHER" id="PTHR13847">
    <property type="entry name" value="SARCOSINE DEHYDROGENASE-RELATED"/>
    <property type="match status" value="1"/>
</dbReference>
<dbReference type="Gene3D" id="3.30.9.10">
    <property type="entry name" value="D-Amino Acid Oxidase, subunit A, domain 2"/>
    <property type="match status" value="1"/>
</dbReference>
<dbReference type="AlphaFoldDB" id="F5R9G9"/>
<dbReference type="EMBL" id="AFHG01000030">
    <property type="protein sequence ID" value="EGK73039.1"/>
    <property type="molecule type" value="Genomic_DNA"/>
</dbReference>
<evidence type="ECO:0000259" key="3">
    <source>
        <dbReference type="Pfam" id="PF01266"/>
    </source>
</evidence>
<evidence type="ECO:0000313" key="5">
    <source>
        <dbReference type="Proteomes" id="UP000005019"/>
    </source>
</evidence>
<dbReference type="Pfam" id="PF01266">
    <property type="entry name" value="DAO"/>
    <property type="match status" value="1"/>
</dbReference>
<evidence type="ECO:0000313" key="4">
    <source>
        <dbReference type="EMBL" id="EGK73039.1"/>
    </source>
</evidence>
<dbReference type="PANTHER" id="PTHR13847:SF280">
    <property type="entry name" value="D-AMINO ACID DEHYDROGENASE"/>
    <property type="match status" value="1"/>
</dbReference>
<accession>F5R9G9</accession>
<comment type="similarity">
    <text evidence="1">Belongs to the DadA oxidoreductase family.</text>
</comment>
<dbReference type="InterPro" id="IPR006076">
    <property type="entry name" value="FAD-dep_OxRdtase"/>
</dbReference>
<keyword evidence="2" id="KW-0560">Oxidoreductase</keyword>
<feature type="domain" description="FAD dependent oxidoreductase" evidence="3">
    <location>
        <begin position="3"/>
        <end position="400"/>
    </location>
</feature>
<proteinExistence type="inferred from homology"/>
<evidence type="ECO:0000256" key="1">
    <source>
        <dbReference type="ARBA" id="ARBA00009410"/>
    </source>
</evidence>
<name>F5R9G9_METUF</name>
<organism evidence="4 5">
    <name type="scientific">Methyloversatilis universalis (strain ATCC BAA-1314 / DSM 25237 / JCM 13912 / CCUG 52030 / FAM5)</name>
    <dbReference type="NCBI Taxonomy" id="1000565"/>
    <lineage>
        <taxon>Bacteria</taxon>
        <taxon>Pseudomonadati</taxon>
        <taxon>Pseudomonadota</taxon>
        <taxon>Betaproteobacteria</taxon>
        <taxon>Nitrosomonadales</taxon>
        <taxon>Sterolibacteriaceae</taxon>
        <taxon>Methyloversatilis</taxon>
    </lineage>
</organism>
<dbReference type="STRING" id="1000565.METUNv1_00877"/>
<keyword evidence="5" id="KW-1185">Reference proteome</keyword>
<dbReference type="Proteomes" id="UP000005019">
    <property type="component" value="Unassembled WGS sequence"/>
</dbReference>
<dbReference type="NCBIfam" id="NF001933">
    <property type="entry name" value="PRK00711.1"/>
    <property type="match status" value="1"/>
</dbReference>
<sequence length="418" mass="45274">MHILVLGAGVVGITTAWHLRQAGHTVSVIDRQAASALETSFANGGQISVSHAGPWATPQAPLIGLRGWVDSRAPVRFSPTANHRQWRWMAAFLYECLPGRVRRNTDALARLAVSSQAELRQLQRTLQLSYDQSDSGILHVFSDRRELERARARAAWLAPHGIRLEYCDPARCLEIEPALAGGRTLAGGLHAPNDEVGDAHLFTQALARACADAGVTFHFETTVEALDVHENTVRGVAVRDARGVRGLLRGEQVVCTLGTHTRQLVEQHGPRPALYPIKGYSLTFAAGPGAPHVSLTDEEHRIVLSRLGDRVRVAGMAELGGHTVTVEPERVELLKTLTRALCPDAGDIEGAEAWAGLRPCTPGNVPLIGRSRINGLWYNTGHGSLGWTLSCGSARLLAELMAGREPAFDFPVLTGRRH</sequence>
<reference evidence="4 5" key="1">
    <citation type="journal article" date="2011" name="J. Bacteriol.">
        <title>Genome sequence of Methyloversatilis universalis FAM5T, a methylotrophic representative of the order Rhodocyclales.</title>
        <authorList>
            <person name="Kittichotirat W."/>
            <person name="Good N.M."/>
            <person name="Hall R."/>
            <person name="Bringel F."/>
            <person name="Lajus A."/>
            <person name="Medigue C."/>
            <person name="Smalley N.E."/>
            <person name="Beck D."/>
            <person name="Bumgarner R."/>
            <person name="Vuilleumier S."/>
            <person name="Kalyuzhnaya M.G."/>
        </authorList>
    </citation>
    <scope>NUCLEOTIDE SEQUENCE [LARGE SCALE GENOMIC DNA]</scope>
    <source>
        <strain evidence="5">ATCC BAA-1314 / JCM 13912 / FAM5</strain>
    </source>
</reference>
<dbReference type="GO" id="GO:0008718">
    <property type="term" value="F:D-amino-acid dehydrogenase activity"/>
    <property type="evidence" value="ECO:0007669"/>
    <property type="project" value="TreeGrafter"/>
</dbReference>
<dbReference type="Gene3D" id="3.50.50.60">
    <property type="entry name" value="FAD/NAD(P)-binding domain"/>
    <property type="match status" value="2"/>
</dbReference>
<dbReference type="InterPro" id="IPR036188">
    <property type="entry name" value="FAD/NAD-bd_sf"/>
</dbReference>
<dbReference type="GO" id="GO:0005886">
    <property type="term" value="C:plasma membrane"/>
    <property type="evidence" value="ECO:0007669"/>
    <property type="project" value="TreeGrafter"/>
</dbReference>
<protein>
    <submittedName>
        <fullName evidence="4">D-amino acid dehydrogenase small subunit</fullName>
    </submittedName>
</protein>
<comment type="caution">
    <text evidence="4">The sequence shown here is derived from an EMBL/GenBank/DDBJ whole genome shotgun (WGS) entry which is preliminary data.</text>
</comment>
<dbReference type="GO" id="GO:0055130">
    <property type="term" value="P:D-alanine catabolic process"/>
    <property type="evidence" value="ECO:0007669"/>
    <property type="project" value="TreeGrafter"/>
</dbReference>